<dbReference type="CDD" id="cd10030">
    <property type="entry name" value="UDG-F4_TTUDGA_SPO1dp_like"/>
    <property type="match status" value="1"/>
</dbReference>
<keyword evidence="9" id="KW-0408">Iron</keyword>
<keyword evidence="11" id="KW-0234">DNA repair</keyword>
<dbReference type="InterPro" id="IPR051536">
    <property type="entry name" value="UDG_Type-4/5"/>
</dbReference>
<keyword evidence="14" id="KW-1185">Reference proteome</keyword>
<sequence length="188" mass="20980">MYDSIKTLYETVMGCTACRLSQQRRNVVFGEGNLHADVMFIGEGPGAREDEQGRPFVGPAGKLLDQMLAGIGLQRADVYIANVVKCRPPNNRDPQEDERAACIGYLRAQVAFVKPKVIVCLGRIAAGVILGRDVKMMKEHGVCTKVKNFYIMPTFHPAALLHNPDYAEDAKKDFQELKKKLEEWNVAQ</sequence>
<dbReference type="PANTHER" id="PTHR33693:SF1">
    <property type="entry name" value="TYPE-4 URACIL-DNA GLYCOSYLASE"/>
    <property type="match status" value="1"/>
</dbReference>
<dbReference type="InterPro" id="IPR005273">
    <property type="entry name" value="Ura-DNA_glyco_family4"/>
</dbReference>
<evidence type="ECO:0000256" key="8">
    <source>
        <dbReference type="ARBA" id="ARBA00022801"/>
    </source>
</evidence>
<dbReference type="InterPro" id="IPR005122">
    <property type="entry name" value="Uracil-DNA_glycosylase-like"/>
</dbReference>
<protein>
    <recommendedName>
        <fullName evidence="4">Type-4 uracil-DNA glycosylase</fullName>
        <ecNumber evidence="3">3.2.2.27</ecNumber>
    </recommendedName>
</protein>
<name>A0A0M2NIJ6_9FIRM</name>
<accession>A0A0M2NIJ6</accession>
<keyword evidence="7" id="KW-0227">DNA damage</keyword>
<gene>
    <name evidence="13" type="ORF">CHK_2325</name>
</gene>
<evidence type="ECO:0000256" key="1">
    <source>
        <dbReference type="ARBA" id="ARBA00001400"/>
    </source>
</evidence>
<dbReference type="OrthoDB" id="5290748at2"/>
<dbReference type="GO" id="GO:0004844">
    <property type="term" value="F:uracil DNA N-glycosylase activity"/>
    <property type="evidence" value="ECO:0007669"/>
    <property type="project" value="UniProtKB-EC"/>
</dbReference>
<dbReference type="Gene3D" id="3.40.470.10">
    <property type="entry name" value="Uracil-DNA glycosylase-like domain"/>
    <property type="match status" value="1"/>
</dbReference>
<dbReference type="SMART" id="SM00986">
    <property type="entry name" value="UDG"/>
    <property type="match status" value="1"/>
</dbReference>
<dbReference type="Pfam" id="PF03167">
    <property type="entry name" value="UDG"/>
    <property type="match status" value="1"/>
</dbReference>
<comment type="caution">
    <text evidence="13">The sequence shown here is derived from an EMBL/GenBank/DDBJ whole genome shotgun (WGS) entry which is preliminary data.</text>
</comment>
<evidence type="ECO:0000256" key="10">
    <source>
        <dbReference type="ARBA" id="ARBA00023014"/>
    </source>
</evidence>
<evidence type="ECO:0000256" key="5">
    <source>
        <dbReference type="ARBA" id="ARBA00022485"/>
    </source>
</evidence>
<evidence type="ECO:0000259" key="12">
    <source>
        <dbReference type="SMART" id="SM00986"/>
    </source>
</evidence>
<keyword evidence="5" id="KW-0004">4Fe-4S</keyword>
<evidence type="ECO:0000256" key="11">
    <source>
        <dbReference type="ARBA" id="ARBA00023204"/>
    </source>
</evidence>
<dbReference type="AlphaFoldDB" id="A0A0M2NIJ6"/>
<dbReference type="NCBIfam" id="TIGR00758">
    <property type="entry name" value="UDG_fam4"/>
    <property type="match status" value="1"/>
</dbReference>
<evidence type="ECO:0000256" key="4">
    <source>
        <dbReference type="ARBA" id="ARBA00019403"/>
    </source>
</evidence>
<evidence type="ECO:0000313" key="14">
    <source>
        <dbReference type="Proteomes" id="UP000034076"/>
    </source>
</evidence>
<dbReference type="PANTHER" id="PTHR33693">
    <property type="entry name" value="TYPE-5 URACIL-DNA GLYCOSYLASE"/>
    <property type="match status" value="1"/>
</dbReference>
<dbReference type="GO" id="GO:0051539">
    <property type="term" value="F:4 iron, 4 sulfur cluster binding"/>
    <property type="evidence" value="ECO:0007669"/>
    <property type="project" value="UniProtKB-KW"/>
</dbReference>
<evidence type="ECO:0000256" key="9">
    <source>
        <dbReference type="ARBA" id="ARBA00023004"/>
    </source>
</evidence>
<keyword evidence="8" id="KW-0378">Hydrolase</keyword>
<dbReference type="GO" id="GO:0006281">
    <property type="term" value="P:DNA repair"/>
    <property type="evidence" value="ECO:0007669"/>
    <property type="project" value="UniProtKB-KW"/>
</dbReference>
<comment type="catalytic activity">
    <reaction evidence="1">
        <text>Hydrolyzes single-stranded DNA or mismatched double-stranded DNA and polynucleotides, releasing free uracil.</text>
        <dbReference type="EC" id="3.2.2.27"/>
    </reaction>
</comment>
<proteinExistence type="inferred from homology"/>
<comment type="similarity">
    <text evidence="2">Belongs to the uracil-DNA glycosylase (UDG) superfamily. Type 4 (UDGa) family.</text>
</comment>
<organism evidence="13 14">
    <name type="scientific">Christensenella hongkongensis</name>
    <dbReference type="NCBI Taxonomy" id="270498"/>
    <lineage>
        <taxon>Bacteria</taxon>
        <taxon>Bacillati</taxon>
        <taxon>Bacillota</taxon>
        <taxon>Clostridia</taxon>
        <taxon>Christensenellales</taxon>
        <taxon>Christensenellaceae</taxon>
        <taxon>Christensenella</taxon>
    </lineage>
</organism>
<dbReference type="EC" id="3.2.2.27" evidence="3"/>
<reference evidence="13 14" key="1">
    <citation type="submission" date="2015-04" db="EMBL/GenBank/DDBJ databases">
        <title>Draft genome sequence of bacteremic isolate Catabacter hongkongensis type strain HKU16T.</title>
        <authorList>
            <person name="Lau S.K."/>
            <person name="Teng J.L."/>
            <person name="Huang Y."/>
            <person name="Curreem S.O."/>
            <person name="Tsui S.K."/>
            <person name="Woo P.C."/>
        </authorList>
    </citation>
    <scope>NUCLEOTIDE SEQUENCE [LARGE SCALE GENOMIC DNA]</scope>
    <source>
        <strain evidence="13 14">HKU16</strain>
    </source>
</reference>
<dbReference type="GO" id="GO:0046872">
    <property type="term" value="F:metal ion binding"/>
    <property type="evidence" value="ECO:0007669"/>
    <property type="project" value="UniProtKB-KW"/>
</dbReference>
<dbReference type="InterPro" id="IPR036895">
    <property type="entry name" value="Uracil-DNA_glycosylase-like_sf"/>
</dbReference>
<keyword evidence="10" id="KW-0411">Iron-sulfur</keyword>
<dbReference type="PATRIC" id="fig|270498.16.peg.2077"/>
<dbReference type="Proteomes" id="UP000034076">
    <property type="component" value="Unassembled WGS sequence"/>
</dbReference>
<dbReference type="SMART" id="SM00987">
    <property type="entry name" value="UreE_C"/>
    <property type="match status" value="1"/>
</dbReference>
<evidence type="ECO:0000256" key="2">
    <source>
        <dbReference type="ARBA" id="ARBA00006521"/>
    </source>
</evidence>
<evidence type="ECO:0000256" key="6">
    <source>
        <dbReference type="ARBA" id="ARBA00022723"/>
    </source>
</evidence>
<evidence type="ECO:0000256" key="3">
    <source>
        <dbReference type="ARBA" id="ARBA00012030"/>
    </source>
</evidence>
<dbReference type="SUPFAM" id="SSF52141">
    <property type="entry name" value="Uracil-DNA glycosylase-like"/>
    <property type="match status" value="1"/>
</dbReference>
<evidence type="ECO:0000256" key="7">
    <source>
        <dbReference type="ARBA" id="ARBA00022763"/>
    </source>
</evidence>
<keyword evidence="6" id="KW-0479">Metal-binding</keyword>
<evidence type="ECO:0000313" key="13">
    <source>
        <dbReference type="EMBL" id="KKI50262.1"/>
    </source>
</evidence>
<dbReference type="EMBL" id="LAYJ01000112">
    <property type="protein sequence ID" value="KKI50262.1"/>
    <property type="molecule type" value="Genomic_DNA"/>
</dbReference>
<dbReference type="RefSeq" id="WP_046444127.1">
    <property type="nucleotide sequence ID" value="NZ_CAUERS010000001.1"/>
</dbReference>
<dbReference type="STRING" id="270498.CHK_2325"/>
<feature type="domain" description="Uracil-DNA glycosylase-like" evidence="12">
    <location>
        <begin position="29"/>
        <end position="175"/>
    </location>
</feature>